<dbReference type="InterPro" id="IPR016166">
    <property type="entry name" value="FAD-bd_PCMH"/>
</dbReference>
<dbReference type="InterPro" id="IPR006093">
    <property type="entry name" value="Oxy_OxRdtase_FAD_BS"/>
</dbReference>
<dbReference type="InterPro" id="IPR016170">
    <property type="entry name" value="Cytok_DH_C_sf"/>
</dbReference>
<feature type="domain" description="FAD-binding PCMH-type" evidence="8">
    <location>
        <begin position="67"/>
        <end position="267"/>
    </location>
</feature>
<comment type="similarity">
    <text evidence="2">Belongs to the oxygen-dependent FAD-linked oxidoreductase family.</text>
</comment>
<dbReference type="Proteomes" id="UP000652761">
    <property type="component" value="Unassembled WGS sequence"/>
</dbReference>
<dbReference type="Gene3D" id="3.40.462.10">
    <property type="entry name" value="FAD-linked oxidases, C-terminal domain"/>
    <property type="match status" value="1"/>
</dbReference>
<dbReference type="InterPro" id="IPR006094">
    <property type="entry name" value="Oxid_FAD_bind_N"/>
</dbReference>
<evidence type="ECO:0000256" key="6">
    <source>
        <dbReference type="ARBA" id="ARBA00023002"/>
    </source>
</evidence>
<evidence type="ECO:0000259" key="8">
    <source>
        <dbReference type="PROSITE" id="PS51387"/>
    </source>
</evidence>
<evidence type="ECO:0000256" key="1">
    <source>
        <dbReference type="ARBA" id="ARBA00001974"/>
    </source>
</evidence>
<protein>
    <recommendedName>
        <fullName evidence="3">cytokinin dehydrogenase</fullName>
        <ecNumber evidence="3">1.5.99.12</ecNumber>
    </recommendedName>
</protein>
<dbReference type="EC" id="1.5.99.12" evidence="3"/>
<dbReference type="InterPro" id="IPR016164">
    <property type="entry name" value="FAD-linked_Oxase-like_C"/>
</dbReference>
<evidence type="ECO:0000256" key="4">
    <source>
        <dbReference type="ARBA" id="ARBA00022630"/>
    </source>
</evidence>
<dbReference type="InterPro" id="IPR016169">
    <property type="entry name" value="FAD-bd_PCMH_sub2"/>
</dbReference>
<dbReference type="Gene3D" id="3.30.465.10">
    <property type="match status" value="1"/>
</dbReference>
<evidence type="ECO:0000313" key="10">
    <source>
        <dbReference type="Proteomes" id="UP000652761"/>
    </source>
</evidence>
<keyword evidence="10" id="KW-1185">Reference proteome</keyword>
<evidence type="ECO:0000256" key="7">
    <source>
        <dbReference type="ARBA" id="ARBA00048224"/>
    </source>
</evidence>
<comment type="caution">
    <text evidence="9">The sequence shown here is derived from an EMBL/GenBank/DDBJ whole genome shotgun (WGS) entry which is preliminary data.</text>
</comment>
<evidence type="ECO:0000256" key="2">
    <source>
        <dbReference type="ARBA" id="ARBA00005466"/>
    </source>
</evidence>
<dbReference type="OrthoDB" id="415825at2759"/>
<evidence type="ECO:0000313" key="9">
    <source>
        <dbReference type="EMBL" id="MQL77383.1"/>
    </source>
</evidence>
<dbReference type="Pfam" id="PF01565">
    <property type="entry name" value="FAD_binding_4"/>
    <property type="match status" value="1"/>
</dbReference>
<dbReference type="PANTHER" id="PTHR13878">
    <property type="entry name" value="GULONOLACTONE OXIDASE"/>
    <property type="match status" value="1"/>
</dbReference>
<evidence type="ECO:0000256" key="5">
    <source>
        <dbReference type="ARBA" id="ARBA00022827"/>
    </source>
</evidence>
<keyword evidence="4" id="KW-0285">Flavoprotein</keyword>
<sequence>MLTLRSGNTSYFLTATFLVGSLISIIGHQKPWPGALPRELSSLDVAMRLRVDAEMTAAAATDFGRLTCAVPAAVFCPSSAGDIAALLRFAYEQQRPLAVAPRGHGHSVWGQASAQDGIVIDMRSLRDGGASDGNQCPPLQLEKPGRLRVLTSSAWDDGMGLPYVDAGGEQLWVEVLNETLKRGLAPKSWTDYLYLTVGGTLSNAGVSGQAFRDGPQISNVCELDVVTGKGEMMTCSRDLNPDLFYAVLGGLGQFGVITRARIALGPAPERVRWVRLFYTDFAKFTKDQEYLISLEGKMEDITVKKKKGFDYVEGSVFLDNAPVRNWRSSFYSEEAEGRISSLAAQHGVIYCLEGSIYYGPASAPAVEQDVERLLEDLSFVPGFLFTNDVSFMDFLNRVRQGELRLRSKGLWDVSHPWLNVFVPKSRILDFDAGVFKGILKRNRTMGPILVYPLYKDKWDERMSSVTPDEDVFYSVGMLWAATAGGWEKLEEQNAQVLRYCDEAGIEVKQYLPHYTRRDEWMKHFGPKWDMFVERKRKYDPKALLSPGQGIFTAPLV</sequence>
<dbReference type="InterPro" id="IPR015345">
    <property type="entry name" value="Cytokinin_DH_FAD/cytokin-bd"/>
</dbReference>
<keyword evidence="5" id="KW-0274">FAD</keyword>
<dbReference type="Gene3D" id="3.30.43.10">
    <property type="entry name" value="Uridine Diphospho-n-acetylenolpyruvylglucosamine Reductase, domain 2"/>
    <property type="match status" value="1"/>
</dbReference>
<evidence type="ECO:0000256" key="3">
    <source>
        <dbReference type="ARBA" id="ARBA00011928"/>
    </source>
</evidence>
<dbReference type="GO" id="GO:0009690">
    <property type="term" value="P:cytokinin metabolic process"/>
    <property type="evidence" value="ECO:0007669"/>
    <property type="project" value="InterPro"/>
</dbReference>
<dbReference type="FunFam" id="3.40.462.10:FF:000001">
    <property type="entry name" value="Cytokinin dehydrogenase 2"/>
    <property type="match status" value="1"/>
</dbReference>
<dbReference type="GO" id="GO:0071949">
    <property type="term" value="F:FAD binding"/>
    <property type="evidence" value="ECO:0007669"/>
    <property type="project" value="InterPro"/>
</dbReference>
<proteinExistence type="inferred from homology"/>
<dbReference type="InterPro" id="IPR050432">
    <property type="entry name" value="FAD-linked_Oxidoreductases_BP"/>
</dbReference>
<dbReference type="SUPFAM" id="SSF56176">
    <property type="entry name" value="FAD-binding/transporter-associated domain-like"/>
    <property type="match status" value="1"/>
</dbReference>
<accession>A0A843U7K3</accession>
<dbReference type="EMBL" id="NMUH01000346">
    <property type="protein sequence ID" value="MQL77383.1"/>
    <property type="molecule type" value="Genomic_DNA"/>
</dbReference>
<dbReference type="Pfam" id="PF09265">
    <property type="entry name" value="Cytokin-bind"/>
    <property type="match status" value="1"/>
</dbReference>
<dbReference type="InterPro" id="IPR036318">
    <property type="entry name" value="FAD-bd_PCMH-like_sf"/>
</dbReference>
<name>A0A843U7K3_COLES</name>
<dbReference type="AlphaFoldDB" id="A0A843U7K3"/>
<gene>
    <name evidence="9" type="ORF">Taro_009793</name>
</gene>
<dbReference type="InterPro" id="IPR016167">
    <property type="entry name" value="FAD-bd_PCMH_sub1"/>
</dbReference>
<organism evidence="9 10">
    <name type="scientific">Colocasia esculenta</name>
    <name type="common">Wild taro</name>
    <name type="synonym">Arum esculentum</name>
    <dbReference type="NCBI Taxonomy" id="4460"/>
    <lineage>
        <taxon>Eukaryota</taxon>
        <taxon>Viridiplantae</taxon>
        <taxon>Streptophyta</taxon>
        <taxon>Embryophyta</taxon>
        <taxon>Tracheophyta</taxon>
        <taxon>Spermatophyta</taxon>
        <taxon>Magnoliopsida</taxon>
        <taxon>Liliopsida</taxon>
        <taxon>Araceae</taxon>
        <taxon>Aroideae</taxon>
        <taxon>Colocasieae</taxon>
        <taxon>Colocasia</taxon>
    </lineage>
</organism>
<dbReference type="SUPFAM" id="SSF55103">
    <property type="entry name" value="FAD-linked oxidases, C-terminal domain"/>
    <property type="match status" value="1"/>
</dbReference>
<dbReference type="PROSITE" id="PS00862">
    <property type="entry name" value="OX2_COVAL_FAD"/>
    <property type="match status" value="1"/>
</dbReference>
<comment type="catalytic activity">
    <reaction evidence="7">
        <text>N(6)-dimethylallyladenine + A + H2O = 3-methyl-2-butenal + adenine + AH2</text>
        <dbReference type="Rhea" id="RHEA:13625"/>
        <dbReference type="ChEBI" id="CHEBI:13193"/>
        <dbReference type="ChEBI" id="CHEBI:15377"/>
        <dbReference type="ChEBI" id="CHEBI:15825"/>
        <dbReference type="ChEBI" id="CHEBI:16708"/>
        <dbReference type="ChEBI" id="CHEBI:17499"/>
        <dbReference type="ChEBI" id="CHEBI:17660"/>
        <dbReference type="EC" id="1.5.99.12"/>
    </reaction>
</comment>
<dbReference type="PROSITE" id="PS51387">
    <property type="entry name" value="FAD_PCMH"/>
    <property type="match status" value="1"/>
</dbReference>
<comment type="cofactor">
    <cofactor evidence="1">
        <name>FAD</name>
        <dbReference type="ChEBI" id="CHEBI:57692"/>
    </cofactor>
</comment>
<dbReference type="GO" id="GO:0019139">
    <property type="term" value="F:cytokinin dehydrogenase activity"/>
    <property type="evidence" value="ECO:0007669"/>
    <property type="project" value="UniProtKB-EC"/>
</dbReference>
<dbReference type="PANTHER" id="PTHR13878:SF127">
    <property type="entry name" value="CYTOKININ DEHYDROGENASE 3"/>
    <property type="match status" value="1"/>
</dbReference>
<keyword evidence="6" id="KW-0560">Oxidoreductase</keyword>
<reference evidence="9" key="1">
    <citation type="submission" date="2017-07" db="EMBL/GenBank/DDBJ databases">
        <title>Taro Niue Genome Assembly and Annotation.</title>
        <authorList>
            <person name="Atibalentja N."/>
            <person name="Keating K."/>
            <person name="Fields C.J."/>
        </authorList>
    </citation>
    <scope>NUCLEOTIDE SEQUENCE</scope>
    <source>
        <strain evidence="9">Niue_2</strain>
        <tissue evidence="9">Leaf</tissue>
    </source>
</reference>